<feature type="domain" description="Tf2-1-like SH3-like" evidence="4">
    <location>
        <begin position="315"/>
        <end position="365"/>
    </location>
</feature>
<evidence type="ECO:0000313" key="6">
    <source>
        <dbReference type="RefSeq" id="XP_040967882.1"/>
    </source>
</evidence>
<proteinExistence type="predicted"/>
<dbReference type="PANTHER" id="PTHR24559:SF447">
    <property type="entry name" value="RNA-DIRECTED DNA POLYMERASE HOMOLOG"/>
    <property type="match status" value="1"/>
</dbReference>
<dbReference type="InterPro" id="IPR041577">
    <property type="entry name" value="RT_RNaseH_2"/>
</dbReference>
<dbReference type="InterPro" id="IPR043128">
    <property type="entry name" value="Rev_trsase/Diguanyl_cyclase"/>
</dbReference>
<evidence type="ECO:0000313" key="5">
    <source>
        <dbReference type="Proteomes" id="UP000818029"/>
    </source>
</evidence>
<feature type="domain" description="Reverse transcriptase/retrotransposon-derived protein RNase H-like" evidence="3">
    <location>
        <begin position="207"/>
        <end position="252"/>
    </location>
</feature>
<dbReference type="InterPro" id="IPR056924">
    <property type="entry name" value="SH3_Tf2-1"/>
</dbReference>
<feature type="coiled-coil region" evidence="1">
    <location>
        <begin position="108"/>
        <end position="135"/>
    </location>
</feature>
<keyword evidence="1" id="KW-0175">Coiled coil</keyword>
<evidence type="ECO:0008006" key="7">
    <source>
        <dbReference type="Google" id="ProtNLM"/>
    </source>
</evidence>
<evidence type="ECO:0000256" key="1">
    <source>
        <dbReference type="SAM" id="Coils"/>
    </source>
</evidence>
<gene>
    <name evidence="6" type="primary">LOC121228924</name>
</gene>
<dbReference type="GeneID" id="121228924"/>
<dbReference type="InterPro" id="IPR043502">
    <property type="entry name" value="DNA/RNA_pol_sf"/>
</dbReference>
<dbReference type="InterPro" id="IPR000477">
    <property type="entry name" value="RT_dom"/>
</dbReference>
<dbReference type="Pfam" id="PF00078">
    <property type="entry name" value="RVT_1"/>
    <property type="match status" value="1"/>
</dbReference>
<evidence type="ECO:0000259" key="2">
    <source>
        <dbReference type="Pfam" id="PF00078"/>
    </source>
</evidence>
<organism evidence="5 6">
    <name type="scientific">Gossypium hirsutum</name>
    <name type="common">Upland cotton</name>
    <name type="synonym">Gossypium mexicanum</name>
    <dbReference type="NCBI Taxonomy" id="3635"/>
    <lineage>
        <taxon>Eukaryota</taxon>
        <taxon>Viridiplantae</taxon>
        <taxon>Streptophyta</taxon>
        <taxon>Embryophyta</taxon>
        <taxon>Tracheophyta</taxon>
        <taxon>Spermatophyta</taxon>
        <taxon>Magnoliopsida</taxon>
        <taxon>eudicotyledons</taxon>
        <taxon>Gunneridae</taxon>
        <taxon>Pentapetalae</taxon>
        <taxon>rosids</taxon>
        <taxon>malvids</taxon>
        <taxon>Malvales</taxon>
        <taxon>Malvaceae</taxon>
        <taxon>Malvoideae</taxon>
        <taxon>Gossypium</taxon>
    </lineage>
</organism>
<dbReference type="SUPFAM" id="SSF56672">
    <property type="entry name" value="DNA/RNA polymerases"/>
    <property type="match status" value="1"/>
</dbReference>
<feature type="domain" description="Reverse transcriptase" evidence="2">
    <location>
        <begin position="123"/>
        <end position="205"/>
    </location>
</feature>
<dbReference type="RefSeq" id="XP_040967882.1">
    <property type="nucleotide sequence ID" value="XM_041111948.1"/>
</dbReference>
<name>A0ABM3BLF4_GOSHI</name>
<dbReference type="Gene3D" id="3.30.70.270">
    <property type="match status" value="1"/>
</dbReference>
<reference evidence="6" key="2">
    <citation type="submission" date="2025-08" db="UniProtKB">
        <authorList>
            <consortium name="RefSeq"/>
        </authorList>
    </citation>
    <scope>IDENTIFICATION</scope>
</reference>
<dbReference type="PANTHER" id="PTHR24559">
    <property type="entry name" value="TRANSPOSON TY3-I GAG-POL POLYPROTEIN"/>
    <property type="match status" value="1"/>
</dbReference>
<keyword evidence="5" id="KW-1185">Reference proteome</keyword>
<accession>A0ABM3BLF4</accession>
<dbReference type="Gene3D" id="3.10.10.10">
    <property type="entry name" value="HIV Type 1 Reverse Transcriptase, subunit A, domain 1"/>
    <property type="match status" value="1"/>
</dbReference>
<dbReference type="Pfam" id="PF24626">
    <property type="entry name" value="SH3_Tf2-1"/>
    <property type="match status" value="1"/>
</dbReference>
<reference evidence="5" key="1">
    <citation type="journal article" date="2020" name="Nat. Genet.">
        <title>Genomic diversifications of five Gossypium allopolyploid species and their impact on cotton improvement.</title>
        <authorList>
            <person name="Chen Z.J."/>
            <person name="Sreedasyam A."/>
            <person name="Ando A."/>
            <person name="Song Q."/>
            <person name="De Santiago L.M."/>
            <person name="Hulse-Kemp A.M."/>
            <person name="Ding M."/>
            <person name="Ye W."/>
            <person name="Kirkbride R.C."/>
            <person name="Jenkins J."/>
            <person name="Plott C."/>
            <person name="Lovell J."/>
            <person name="Lin Y.M."/>
            <person name="Vaughn R."/>
            <person name="Liu B."/>
            <person name="Simpson S."/>
            <person name="Scheffler B.E."/>
            <person name="Wen L."/>
            <person name="Saski C.A."/>
            <person name="Grover C.E."/>
            <person name="Hu G."/>
            <person name="Conover J.L."/>
            <person name="Carlson J.W."/>
            <person name="Shu S."/>
            <person name="Boston L.B."/>
            <person name="Williams M."/>
            <person name="Peterson D.G."/>
            <person name="McGee K."/>
            <person name="Jones D.C."/>
            <person name="Wendel J.F."/>
            <person name="Stelly D.M."/>
            <person name="Grimwood J."/>
            <person name="Schmutz J."/>
        </authorList>
    </citation>
    <scope>NUCLEOTIDE SEQUENCE [LARGE SCALE GENOMIC DNA]</scope>
    <source>
        <strain evidence="5">cv. TM-1</strain>
    </source>
</reference>
<evidence type="ECO:0000259" key="3">
    <source>
        <dbReference type="Pfam" id="PF17919"/>
    </source>
</evidence>
<dbReference type="InterPro" id="IPR053134">
    <property type="entry name" value="RNA-dir_DNA_polymerase"/>
</dbReference>
<dbReference type="Proteomes" id="UP000818029">
    <property type="component" value="Chromosome A05"/>
</dbReference>
<protein>
    <recommendedName>
        <fullName evidence="7">RNA-directed DNA polymerase homolog</fullName>
    </recommendedName>
</protein>
<evidence type="ECO:0000259" key="4">
    <source>
        <dbReference type="Pfam" id="PF24626"/>
    </source>
</evidence>
<dbReference type="Pfam" id="PF17919">
    <property type="entry name" value="RT_RNaseH_2"/>
    <property type="match status" value="1"/>
</dbReference>
<sequence length="388" mass="44624">MGRGQRAPDRGVGLTTARQPALVYDARRREDGDAPDVITEMLVRKGCEAYLEYISVTDSKNSSIKDIRTVSDFPDFFPEELLRLPPTCEVEFGIELIPGTAPVSIAPYRMALKEMTELKAQIQELLDRYHQLRVKEANVHKMAFRTRYGHYEFLVMPFGLTNAPVAFMDLMKCVFQPYLDQFVVVFIDDIFSYSKSKDEHDEHLRVESFEKLKTVLTQAPILIQPEPGKDFVVYSGASHVGLGCILMQDGKELNLRQRRWVELLKDYDCSIEYHHGKANVVADALSYRAVADLRALFARLSLYDDGSFLDELQVLRFGHKGKLSPRFIGSYRILKRVGPVAYQLELPQELDRIHDVFHVLILRRYYSDPTHIVPVEDIKIRPDLIDRI</sequence>
<dbReference type="CDD" id="cd01647">
    <property type="entry name" value="RT_LTR"/>
    <property type="match status" value="1"/>
</dbReference>